<accession>A0ABP9MRL7</accession>
<reference evidence="2" key="1">
    <citation type="journal article" date="2019" name="Int. J. Syst. Evol. Microbiol.">
        <title>The Global Catalogue of Microorganisms (GCM) 10K type strain sequencing project: providing services to taxonomists for standard genome sequencing and annotation.</title>
        <authorList>
            <consortium name="The Broad Institute Genomics Platform"/>
            <consortium name="The Broad Institute Genome Sequencing Center for Infectious Disease"/>
            <person name="Wu L."/>
            <person name="Ma J."/>
        </authorList>
    </citation>
    <scope>NUCLEOTIDE SEQUENCE [LARGE SCALE GENOMIC DNA]</scope>
    <source>
        <strain evidence="2">JCM 18424</strain>
    </source>
</reference>
<name>A0ABP9MRL7_9GAMM</name>
<evidence type="ECO:0000313" key="1">
    <source>
        <dbReference type="EMBL" id="GAA5099130.1"/>
    </source>
</evidence>
<evidence type="ECO:0000313" key="2">
    <source>
        <dbReference type="Proteomes" id="UP001500631"/>
    </source>
</evidence>
<dbReference type="Proteomes" id="UP001500631">
    <property type="component" value="Unassembled WGS sequence"/>
</dbReference>
<gene>
    <name evidence="1" type="ORF">GCM10023338_12280</name>
</gene>
<dbReference type="RefSeq" id="WP_171973637.1">
    <property type="nucleotide sequence ID" value="NZ_BAABKE010000004.1"/>
</dbReference>
<dbReference type="EMBL" id="BAABKE010000004">
    <property type="protein sequence ID" value="GAA5099130.1"/>
    <property type="molecule type" value="Genomic_DNA"/>
</dbReference>
<sequence length="56" mass="6453">MKNKLFTSEQRTEQVRISLTKEELKALKDISTKEKRPVATVAHALLKKALSEFHTE</sequence>
<keyword evidence="2" id="KW-1185">Reference proteome</keyword>
<organism evidence="1 2">
    <name type="scientific">Wohlfahrtiimonas larvae</name>
    <dbReference type="NCBI Taxonomy" id="1157986"/>
    <lineage>
        <taxon>Bacteria</taxon>
        <taxon>Pseudomonadati</taxon>
        <taxon>Pseudomonadota</taxon>
        <taxon>Gammaproteobacteria</taxon>
        <taxon>Cardiobacteriales</taxon>
        <taxon>Ignatzschineriaceae</taxon>
        <taxon>Wohlfahrtiimonas</taxon>
    </lineage>
</organism>
<proteinExistence type="predicted"/>
<comment type="caution">
    <text evidence="1">The sequence shown here is derived from an EMBL/GenBank/DDBJ whole genome shotgun (WGS) entry which is preliminary data.</text>
</comment>
<protein>
    <recommendedName>
        <fullName evidence="3">CopG family transcriptional regulator</fullName>
    </recommendedName>
</protein>
<evidence type="ECO:0008006" key="3">
    <source>
        <dbReference type="Google" id="ProtNLM"/>
    </source>
</evidence>